<dbReference type="InterPro" id="IPR010985">
    <property type="entry name" value="Ribbon_hlx_hlx"/>
</dbReference>
<evidence type="ECO:0000313" key="3">
    <source>
        <dbReference type="Proteomes" id="UP001500218"/>
    </source>
</evidence>
<keyword evidence="3" id="KW-1185">Reference proteome</keyword>
<reference evidence="2 3" key="1">
    <citation type="journal article" date="2019" name="Int. J. Syst. Evol. Microbiol.">
        <title>The Global Catalogue of Microorganisms (GCM) 10K type strain sequencing project: providing services to taxonomists for standard genome sequencing and annotation.</title>
        <authorList>
            <consortium name="The Broad Institute Genomics Platform"/>
            <consortium name="The Broad Institute Genome Sequencing Center for Infectious Disease"/>
            <person name="Wu L."/>
            <person name="Ma J."/>
        </authorList>
    </citation>
    <scope>NUCLEOTIDE SEQUENCE [LARGE SCALE GENOMIC DNA]</scope>
    <source>
        <strain evidence="2 3">JCM 13250</strain>
    </source>
</reference>
<evidence type="ECO:0000313" key="2">
    <source>
        <dbReference type="EMBL" id="GAA1795243.1"/>
    </source>
</evidence>
<dbReference type="EMBL" id="BAAALT010000039">
    <property type="protein sequence ID" value="GAA1795243.1"/>
    <property type="molecule type" value="Genomic_DNA"/>
</dbReference>
<dbReference type="SUPFAM" id="SSF47598">
    <property type="entry name" value="Ribbon-helix-helix"/>
    <property type="match status" value="1"/>
</dbReference>
<dbReference type="Proteomes" id="UP001500218">
    <property type="component" value="Unassembled WGS sequence"/>
</dbReference>
<evidence type="ECO:0000256" key="1">
    <source>
        <dbReference type="SAM" id="MobiDB-lite"/>
    </source>
</evidence>
<gene>
    <name evidence="2" type="ORF">GCM10009682_16230</name>
</gene>
<organism evidence="2 3">
    <name type="scientific">Luedemannella flava</name>
    <dbReference type="NCBI Taxonomy" id="349316"/>
    <lineage>
        <taxon>Bacteria</taxon>
        <taxon>Bacillati</taxon>
        <taxon>Actinomycetota</taxon>
        <taxon>Actinomycetes</taxon>
        <taxon>Micromonosporales</taxon>
        <taxon>Micromonosporaceae</taxon>
        <taxon>Luedemannella</taxon>
    </lineage>
</organism>
<comment type="caution">
    <text evidence="2">The sequence shown here is derived from an EMBL/GenBank/DDBJ whole genome shotgun (WGS) entry which is preliminary data.</text>
</comment>
<sequence>MTEATRSGTKTLGVRLVDDLHAQLSLVAQIDGMTLTDAILEAIRTFIDRKRQEPSFAERASVALAEIEREAQARRSAVQTLFGGNAPEPAAAEPVEDTGRRRGDRKA</sequence>
<proteinExistence type="predicted"/>
<dbReference type="RefSeq" id="WP_344127950.1">
    <property type="nucleotide sequence ID" value="NZ_BAAALT010000039.1"/>
</dbReference>
<name>A0ABN2LNW3_9ACTN</name>
<protein>
    <submittedName>
        <fullName evidence="2">Uncharacterized protein</fullName>
    </submittedName>
</protein>
<feature type="compositionally biased region" description="Basic and acidic residues" evidence="1">
    <location>
        <begin position="97"/>
        <end position="107"/>
    </location>
</feature>
<feature type="region of interest" description="Disordered" evidence="1">
    <location>
        <begin position="75"/>
        <end position="107"/>
    </location>
</feature>
<accession>A0ABN2LNW3</accession>